<dbReference type="Pfam" id="PF00856">
    <property type="entry name" value="SET"/>
    <property type="match status" value="1"/>
</dbReference>
<dbReference type="SMART" id="SM01291">
    <property type="entry name" value="N-SET"/>
    <property type="match status" value="1"/>
</dbReference>
<evidence type="ECO:0000256" key="7">
    <source>
        <dbReference type="ARBA" id="ARBA00022679"/>
    </source>
</evidence>
<feature type="region of interest" description="Disordered" evidence="16">
    <location>
        <begin position="390"/>
        <end position="456"/>
    </location>
</feature>
<keyword evidence="8 14" id="KW-0949">S-adenosyl-L-methionine</keyword>
<feature type="coiled-coil region" evidence="15">
    <location>
        <begin position="618"/>
        <end position="646"/>
    </location>
</feature>
<dbReference type="PROSITE" id="PS50280">
    <property type="entry name" value="SET"/>
    <property type="match status" value="1"/>
</dbReference>
<dbReference type="GO" id="GO:0140999">
    <property type="term" value="F:histone H3K4 trimethyltransferase activity"/>
    <property type="evidence" value="ECO:0007669"/>
    <property type="project" value="UniProtKB-EC"/>
</dbReference>
<feature type="compositionally biased region" description="Polar residues" evidence="16">
    <location>
        <begin position="100"/>
        <end position="143"/>
    </location>
</feature>
<comment type="caution">
    <text evidence="19">The sequence shown here is derived from an EMBL/GenBank/DDBJ whole genome shotgun (WGS) entry which is preliminary data.</text>
</comment>
<dbReference type="GeneID" id="66117063"/>
<comment type="subunit">
    <text evidence="14">Component of the COMPASS (Set1C) complex.</text>
</comment>
<dbReference type="GO" id="GO:0048188">
    <property type="term" value="C:Set1C/COMPASS complex"/>
    <property type="evidence" value="ECO:0007669"/>
    <property type="project" value="InterPro"/>
</dbReference>
<dbReference type="Pfam" id="PF11764">
    <property type="entry name" value="N-SET"/>
    <property type="match status" value="1"/>
</dbReference>
<dbReference type="RefSeq" id="XP_043050712.1">
    <property type="nucleotide sequence ID" value="XM_043194388.1"/>
</dbReference>
<feature type="compositionally biased region" description="Low complexity" evidence="16">
    <location>
        <begin position="1006"/>
        <end position="1020"/>
    </location>
</feature>
<dbReference type="InterPro" id="IPR012677">
    <property type="entry name" value="Nucleotide-bd_a/b_plait_sf"/>
</dbReference>
<evidence type="ECO:0000313" key="19">
    <source>
        <dbReference type="EMBL" id="KAG7195165.1"/>
    </source>
</evidence>
<feature type="domain" description="SET" evidence="17">
    <location>
        <begin position="1070"/>
        <end position="1187"/>
    </location>
</feature>
<evidence type="ECO:0000256" key="10">
    <source>
        <dbReference type="ARBA" id="ARBA00023242"/>
    </source>
</evidence>
<dbReference type="SUPFAM" id="SSF82199">
    <property type="entry name" value="SET domain"/>
    <property type="match status" value="1"/>
</dbReference>
<dbReference type="EMBL" id="JAHMUF010000004">
    <property type="protein sequence ID" value="KAG7195165.1"/>
    <property type="molecule type" value="Genomic_DNA"/>
</dbReference>
<dbReference type="InterPro" id="IPR044570">
    <property type="entry name" value="Set1-like"/>
</dbReference>
<evidence type="ECO:0000256" key="14">
    <source>
        <dbReference type="PIRNR" id="PIRNR037104"/>
    </source>
</evidence>
<evidence type="ECO:0000256" key="6">
    <source>
        <dbReference type="ARBA" id="ARBA00022603"/>
    </source>
</evidence>
<evidence type="ECO:0000256" key="11">
    <source>
        <dbReference type="ARBA" id="ARBA00047571"/>
    </source>
</evidence>
<evidence type="ECO:0000256" key="2">
    <source>
        <dbReference type="ARBA" id="ARBA00004286"/>
    </source>
</evidence>
<feature type="region of interest" description="Disordered" evidence="16">
    <location>
        <begin position="938"/>
        <end position="1030"/>
    </location>
</feature>
<dbReference type="SMART" id="SM00508">
    <property type="entry name" value="PostSET"/>
    <property type="match status" value="1"/>
</dbReference>
<dbReference type="PIRSF" id="PIRSF037104">
    <property type="entry name" value="Histone_H3-K4_mtfrase_Set1_fun"/>
    <property type="match status" value="1"/>
</dbReference>
<dbReference type="Gene3D" id="3.30.70.330">
    <property type="match status" value="1"/>
</dbReference>
<dbReference type="PANTHER" id="PTHR45814:SF2">
    <property type="entry name" value="HISTONE-LYSINE N-METHYLTRANSFERASE SETD1"/>
    <property type="match status" value="1"/>
</dbReference>
<evidence type="ECO:0000256" key="5">
    <source>
        <dbReference type="ARBA" id="ARBA00022454"/>
    </source>
</evidence>
<feature type="region of interest" description="Disordered" evidence="16">
    <location>
        <begin position="739"/>
        <end position="813"/>
    </location>
</feature>
<evidence type="ECO:0000256" key="12">
    <source>
        <dbReference type="ARBA" id="ARBA00047583"/>
    </source>
</evidence>
<evidence type="ECO:0000259" key="18">
    <source>
        <dbReference type="PROSITE" id="PS50868"/>
    </source>
</evidence>
<name>A0A9P8AJT5_9ASCO</name>
<evidence type="ECO:0000256" key="15">
    <source>
        <dbReference type="SAM" id="Coils"/>
    </source>
</evidence>
<dbReference type="PANTHER" id="PTHR45814">
    <property type="entry name" value="HISTONE-LYSINE N-METHYLTRANSFERASE SETD1"/>
    <property type="match status" value="1"/>
</dbReference>
<evidence type="ECO:0000256" key="16">
    <source>
        <dbReference type="SAM" id="MobiDB-lite"/>
    </source>
</evidence>
<dbReference type="GO" id="GO:0005694">
    <property type="term" value="C:chromosome"/>
    <property type="evidence" value="ECO:0007669"/>
    <property type="project" value="UniProtKB-SubCell"/>
</dbReference>
<evidence type="ECO:0000256" key="1">
    <source>
        <dbReference type="ARBA" id="ARBA00004123"/>
    </source>
</evidence>
<dbReference type="GO" id="GO:0032259">
    <property type="term" value="P:methylation"/>
    <property type="evidence" value="ECO:0007669"/>
    <property type="project" value="UniProtKB-KW"/>
</dbReference>
<proteinExistence type="predicted"/>
<dbReference type="PROSITE" id="PS51572">
    <property type="entry name" value="SAM_MT43_1"/>
    <property type="match status" value="1"/>
</dbReference>
<dbReference type="SMART" id="SM00317">
    <property type="entry name" value="SET"/>
    <property type="match status" value="1"/>
</dbReference>
<dbReference type="Pfam" id="PF11767">
    <property type="entry name" value="SET_assoc"/>
    <property type="match status" value="1"/>
</dbReference>
<dbReference type="InterPro" id="IPR017111">
    <property type="entry name" value="Set1_fungi"/>
</dbReference>
<feature type="compositionally biased region" description="Acidic residues" evidence="16">
    <location>
        <begin position="795"/>
        <end position="806"/>
    </location>
</feature>
<evidence type="ECO:0000256" key="3">
    <source>
        <dbReference type="ARBA" id="ARBA00012182"/>
    </source>
</evidence>
<evidence type="ECO:0000313" key="20">
    <source>
        <dbReference type="Proteomes" id="UP000790833"/>
    </source>
</evidence>
<comment type="function">
    <text evidence="14">Catalytic component of the COMPASS (Set1C) complex that specifically mono-, di- and trimethylates histone H3 to form H3K4me1/2/3. COMPASS recognizes ubiquitinated H2B on one face of the nucleosome which stimulates the methylation of H3 on the opposing face.</text>
</comment>
<sequence>MPYNNNHYNHHLYYKSRGYHDRYRQGSGLHKPHGFRDQQDAIPPATPTTPTSGANGPHPANGQSSIHRERYFSNKDVGIDHRVSQTTAAPFKGGGLVGAPSSTTTTHTSVNGASMRQSNLIPPTRTVPVNRNSKPSTSGVTRSVNDRMGHIEYPASNPLTGINPLDASFPTLKLYMTYKAFDDHSYESGEPRGTYKVIYDPDQDKLLSKEDRKKRERKYRVSTRSFDDVDFVPECKDPRKSMQHYMTKPNKRSKKFPFKQLPQPRFTFDKDSLGPAPLTELVIWDLPFSVNENYLSNFIRSFDSTYPPLRDLKLYNDPVNAVPLGIATFKFQGAPDKSQRFAQKFISLVKQELPRIDGVEFKLILNDNDNQLLEKKVAQALDKLHRLRQQDEDRRKRDLQEKQRREDEERRTAEKNRKKTEVTSNTNAESMLRSTSVKDTLPSPSETTSISNHANTLQSNTTIKSIRNKNKVVSGVFLPKELTRYVKDRPFLFIDDAYVPTRKIPTQDIKRALERYSWTRVIGDKNGFFVIFNSLRDCEKCFYDEDGKRFYAYRMYMDLCVPEGYTLKASFSEKEEKIDAVGEAANILIKDFQTFLAKDIRERILAPAILNLLSHENYPELVSELRAKEQEKAEETKELLSQSQLKQDTLLFLKSNDKSNATLPKRETKQDKLIKLLMKNNRRRRNLIPMQHALNLDNNDESSDSSDDDSGTSGSNTPGPCLLTATPSATLDITSVNLKHSLSDDEDEDQLEVKKPKRQSMYDEVSMSEDEDSEFVALESKNPVKEVGVEIKLDSEDEESVSESQDDIASIQEDGNYDYSNLALKYRPTPKVSQPVYEELSFERYSVRHLRRLLRDDEDLSIAQEILADPEGFWNEQPSSKIEVDYMCWKDLHNKYDDDAISASALYGDEDLVNFTGSFRSEGYKKISKTKKVYLPHMKQKSRKPLKTVMYHNDNGGTSDDEDGLDDESKLELNGLEDRKRKHENNIDRGLENSNDLPGGGGGGSSMNISNSTGNGNGDINGDEDDIGNVNQSSRVNRALNRRFAAEVSAQLGGADLEILSLNALTKRKKPVSFARSLIHNWGLYANEPIAAKEMIIEYVGEMIRQQVAEHREKSYLKLGIGSSYLFRIDENTVIDATKKGGIARFINHCCDPSCTAKIIKVEGKKRIVIYALRDIDANEELTYDYKFERESNDVERIPCLCGASTCKGYLN</sequence>
<dbReference type="InterPro" id="IPR024657">
    <property type="entry name" value="COMPASS_Set1_N-SET"/>
</dbReference>
<protein>
    <recommendedName>
        <fullName evidence="4 14">Histone-lysine N-methyltransferase, H3 lysine-4 specific</fullName>
        <ecNumber evidence="3 14">2.1.1.354</ecNumber>
    </recommendedName>
</protein>
<feature type="compositionally biased region" description="Polar residues" evidence="16">
    <location>
        <begin position="422"/>
        <end position="456"/>
    </location>
</feature>
<evidence type="ECO:0000256" key="8">
    <source>
        <dbReference type="ARBA" id="ARBA00022691"/>
    </source>
</evidence>
<gene>
    <name evidence="19" type="primary">SET1</name>
    <name evidence="19" type="ORF">KQ657_003689</name>
</gene>
<reference evidence="19" key="1">
    <citation type="submission" date="2021-03" db="EMBL/GenBank/DDBJ databases">
        <authorList>
            <person name="Palmer J.M."/>
        </authorList>
    </citation>
    <scope>NUCLEOTIDE SEQUENCE</scope>
    <source>
        <strain evidence="19">ARV_011</strain>
    </source>
</reference>
<feature type="region of interest" description="Disordered" evidence="16">
    <location>
        <begin position="90"/>
        <end position="143"/>
    </location>
</feature>
<dbReference type="OrthoDB" id="308383at2759"/>
<evidence type="ECO:0000256" key="13">
    <source>
        <dbReference type="ARBA" id="ARBA00049129"/>
    </source>
</evidence>
<dbReference type="Gene3D" id="2.170.270.10">
    <property type="entry name" value="SET domain"/>
    <property type="match status" value="1"/>
</dbReference>
<feature type="compositionally biased region" description="Acidic residues" evidence="16">
    <location>
        <begin position="698"/>
        <end position="710"/>
    </location>
</feature>
<dbReference type="InterPro" id="IPR001214">
    <property type="entry name" value="SET_dom"/>
</dbReference>
<comment type="subcellular location">
    <subcellularLocation>
        <location evidence="2">Chromosome</location>
    </subcellularLocation>
    <subcellularLocation>
        <location evidence="1 14">Nucleus</location>
    </subcellularLocation>
</comment>
<dbReference type="InterPro" id="IPR024636">
    <property type="entry name" value="SET_assoc"/>
</dbReference>
<keyword evidence="20" id="KW-1185">Reference proteome</keyword>
<dbReference type="PROSITE" id="PS50868">
    <property type="entry name" value="POST_SET"/>
    <property type="match status" value="1"/>
</dbReference>
<feature type="compositionally biased region" description="Basic and acidic residues" evidence="16">
    <location>
        <begin position="782"/>
        <end position="794"/>
    </location>
</feature>
<evidence type="ECO:0000256" key="4">
    <source>
        <dbReference type="ARBA" id="ARBA00015839"/>
    </source>
</evidence>
<feature type="region of interest" description="Disordered" evidence="16">
    <location>
        <begin position="22"/>
        <end position="65"/>
    </location>
</feature>
<dbReference type="InterPro" id="IPR046341">
    <property type="entry name" value="SET_dom_sf"/>
</dbReference>
<keyword evidence="6 14" id="KW-0489">Methyltransferase</keyword>
<comment type="catalytic activity">
    <reaction evidence="13">
        <text>N(6),N(6)-dimethyl-L-lysyl(4)-[histone H3] + S-adenosyl-L-methionine = N(6),N(6),N(6)-trimethyl-L-lysyl(4)-[histone H3] + S-adenosyl-L-homocysteine + H(+)</text>
        <dbReference type="Rhea" id="RHEA:60272"/>
        <dbReference type="Rhea" id="RHEA-COMP:15537"/>
        <dbReference type="Rhea" id="RHEA-COMP:15540"/>
        <dbReference type="ChEBI" id="CHEBI:15378"/>
        <dbReference type="ChEBI" id="CHEBI:57856"/>
        <dbReference type="ChEBI" id="CHEBI:59789"/>
        <dbReference type="ChEBI" id="CHEBI:61961"/>
        <dbReference type="ChEBI" id="CHEBI:61976"/>
    </reaction>
</comment>
<feature type="compositionally biased region" description="Basic and acidic residues" evidence="16">
    <location>
        <begin position="967"/>
        <end position="991"/>
    </location>
</feature>
<keyword evidence="10 14" id="KW-0539">Nucleus</keyword>
<keyword evidence="7 14" id="KW-0808">Transferase</keyword>
<keyword evidence="15" id="KW-0175">Coiled coil</keyword>
<evidence type="ECO:0000259" key="17">
    <source>
        <dbReference type="PROSITE" id="PS50280"/>
    </source>
</evidence>
<dbReference type="EC" id="2.1.1.354" evidence="3 14"/>
<feature type="domain" description="Post-SET" evidence="18">
    <location>
        <begin position="1196"/>
        <end position="1212"/>
    </location>
</feature>
<dbReference type="InterPro" id="IPR003616">
    <property type="entry name" value="Post-SET_dom"/>
</dbReference>
<dbReference type="Proteomes" id="UP000790833">
    <property type="component" value="Unassembled WGS sequence"/>
</dbReference>
<keyword evidence="9 14" id="KW-0156">Chromatin regulator</keyword>
<keyword evidence="5 14" id="KW-0158">Chromosome</keyword>
<comment type="catalytic activity">
    <reaction evidence="11 14">
        <text>L-lysyl(4)-[histone H3] + 3 S-adenosyl-L-methionine = N(6),N(6),N(6)-trimethyl-L-lysyl(4)-[histone H3] + 3 S-adenosyl-L-homocysteine + 3 H(+)</text>
        <dbReference type="Rhea" id="RHEA:60260"/>
        <dbReference type="Rhea" id="RHEA-COMP:15537"/>
        <dbReference type="Rhea" id="RHEA-COMP:15547"/>
        <dbReference type="ChEBI" id="CHEBI:15378"/>
        <dbReference type="ChEBI" id="CHEBI:29969"/>
        <dbReference type="ChEBI" id="CHEBI:57856"/>
        <dbReference type="ChEBI" id="CHEBI:59789"/>
        <dbReference type="ChEBI" id="CHEBI:61961"/>
        <dbReference type="EC" id="2.1.1.354"/>
    </reaction>
</comment>
<evidence type="ECO:0000256" key="9">
    <source>
        <dbReference type="ARBA" id="ARBA00022853"/>
    </source>
</evidence>
<feature type="region of interest" description="Disordered" evidence="16">
    <location>
        <begin position="686"/>
        <end position="725"/>
    </location>
</feature>
<comment type="catalytic activity">
    <reaction evidence="12">
        <text>N(6)-methyl-L-lysyl(4)-[histone H3] + S-adenosyl-L-methionine = N(6),N(6)-dimethyl-L-lysyl(4)-[histone H3] + S-adenosyl-L-homocysteine + H(+)</text>
        <dbReference type="Rhea" id="RHEA:60268"/>
        <dbReference type="Rhea" id="RHEA-COMP:15540"/>
        <dbReference type="Rhea" id="RHEA-COMP:15543"/>
        <dbReference type="ChEBI" id="CHEBI:15378"/>
        <dbReference type="ChEBI" id="CHEBI:57856"/>
        <dbReference type="ChEBI" id="CHEBI:59789"/>
        <dbReference type="ChEBI" id="CHEBI:61929"/>
        <dbReference type="ChEBI" id="CHEBI:61976"/>
    </reaction>
</comment>
<feature type="compositionally biased region" description="Basic and acidic residues" evidence="16">
    <location>
        <begin position="390"/>
        <end position="421"/>
    </location>
</feature>
<accession>A0A9P8AJT5</accession>
<dbReference type="AlphaFoldDB" id="A0A9P8AJT5"/>
<organism evidence="19 20">
    <name type="scientific">Scheffersomyces spartinae</name>
    <dbReference type="NCBI Taxonomy" id="45513"/>
    <lineage>
        <taxon>Eukaryota</taxon>
        <taxon>Fungi</taxon>
        <taxon>Dikarya</taxon>
        <taxon>Ascomycota</taxon>
        <taxon>Saccharomycotina</taxon>
        <taxon>Pichiomycetes</taxon>
        <taxon>Debaryomycetaceae</taxon>
        <taxon>Scheffersomyces</taxon>
    </lineage>
</organism>